<dbReference type="STRING" id="4097.A0A1S4B4Y4"/>
<reference evidence="3" key="2">
    <citation type="submission" date="2025-08" db="UniProtKB">
        <authorList>
            <consortium name="RefSeq"/>
        </authorList>
    </citation>
    <scope>IDENTIFICATION</scope>
    <source>
        <tissue evidence="3">Leaf</tissue>
    </source>
</reference>
<dbReference type="Gene3D" id="3.80.10.10">
    <property type="entry name" value="Ribonuclease Inhibitor"/>
    <property type="match status" value="1"/>
</dbReference>
<feature type="domain" description="F-box" evidence="1">
    <location>
        <begin position="48"/>
        <end position="88"/>
    </location>
</feature>
<dbReference type="AlphaFoldDB" id="A0A1S4B4Y4"/>
<reference evidence="2" key="1">
    <citation type="journal article" date="2014" name="Nat. Commun.">
        <title>The tobacco genome sequence and its comparison with those of tomato and potato.</title>
        <authorList>
            <person name="Sierro N."/>
            <person name="Battey J.N."/>
            <person name="Ouadi S."/>
            <person name="Bakaher N."/>
            <person name="Bovet L."/>
            <person name="Willig A."/>
            <person name="Goepfert S."/>
            <person name="Peitsch M.C."/>
            <person name="Ivanov N.V."/>
        </authorList>
    </citation>
    <scope>NUCLEOTIDE SEQUENCE [LARGE SCALE GENOMIC DNA]</scope>
</reference>
<dbReference type="SUPFAM" id="SSF52047">
    <property type="entry name" value="RNI-like"/>
    <property type="match status" value="1"/>
</dbReference>
<dbReference type="Pfam" id="PF00646">
    <property type="entry name" value="F-box"/>
    <property type="match status" value="1"/>
</dbReference>
<keyword evidence="2" id="KW-1185">Reference proteome</keyword>
<dbReference type="Pfam" id="PF23622">
    <property type="entry name" value="LRR_At1g61320_AtMIF1"/>
    <property type="match status" value="1"/>
</dbReference>
<protein>
    <submittedName>
        <fullName evidence="3">F-box/LRR-repeat protein At3g03360 isoform X1</fullName>
    </submittedName>
</protein>
<dbReference type="InterPro" id="IPR055357">
    <property type="entry name" value="LRR_At1g61320_AtMIF1"/>
</dbReference>
<dbReference type="InterPro" id="IPR053772">
    <property type="entry name" value="At1g61320/At1g61330-like"/>
</dbReference>
<dbReference type="KEGG" id="nta:107804519"/>
<dbReference type="PANTHER" id="PTHR34145:SF68">
    <property type="entry name" value="FBD DOMAIN-CONTAINING PROTEIN"/>
    <property type="match status" value="1"/>
</dbReference>
<name>A0A1S4B4Y4_TOBAC</name>
<dbReference type="PaxDb" id="4097-A0A1S4B4Y4"/>
<dbReference type="PANTHER" id="PTHR34145">
    <property type="entry name" value="OS02G0105600 PROTEIN"/>
    <property type="match status" value="1"/>
</dbReference>
<dbReference type="CDD" id="cd22160">
    <property type="entry name" value="F-box_AtFBL13-like"/>
    <property type="match status" value="1"/>
</dbReference>
<dbReference type="InterPro" id="IPR001810">
    <property type="entry name" value="F-box_dom"/>
</dbReference>
<evidence type="ECO:0000313" key="3">
    <source>
        <dbReference type="RefSeq" id="XP_016483911.2"/>
    </source>
</evidence>
<evidence type="ECO:0000259" key="1">
    <source>
        <dbReference type="SMART" id="SM00256"/>
    </source>
</evidence>
<organism evidence="2 3">
    <name type="scientific">Nicotiana tabacum</name>
    <name type="common">Common tobacco</name>
    <dbReference type="NCBI Taxonomy" id="4097"/>
    <lineage>
        <taxon>Eukaryota</taxon>
        <taxon>Viridiplantae</taxon>
        <taxon>Streptophyta</taxon>
        <taxon>Embryophyta</taxon>
        <taxon>Tracheophyta</taxon>
        <taxon>Spermatophyta</taxon>
        <taxon>Magnoliopsida</taxon>
        <taxon>eudicotyledons</taxon>
        <taxon>Gunneridae</taxon>
        <taxon>Pentapetalae</taxon>
        <taxon>asterids</taxon>
        <taxon>lamiids</taxon>
        <taxon>Solanales</taxon>
        <taxon>Solanaceae</taxon>
        <taxon>Nicotianoideae</taxon>
        <taxon>Nicotianeae</taxon>
        <taxon>Nicotiana</taxon>
    </lineage>
</organism>
<dbReference type="RefSeq" id="XP_016483911.2">
    <property type="nucleotide sequence ID" value="XM_016628425.2"/>
</dbReference>
<dbReference type="InterPro" id="IPR053781">
    <property type="entry name" value="F-box_AtFBL13-like"/>
</dbReference>
<accession>A0A1S4B4Y4</accession>
<dbReference type="SUPFAM" id="SSF81383">
    <property type="entry name" value="F-box domain"/>
    <property type="match status" value="1"/>
</dbReference>
<dbReference type="Proteomes" id="UP000790787">
    <property type="component" value="Chromosome 2"/>
</dbReference>
<dbReference type="InterPro" id="IPR036047">
    <property type="entry name" value="F-box-like_dom_sf"/>
</dbReference>
<dbReference type="GeneID" id="107804519"/>
<dbReference type="Gene3D" id="1.20.1280.50">
    <property type="match status" value="1"/>
</dbReference>
<evidence type="ECO:0000313" key="2">
    <source>
        <dbReference type="Proteomes" id="UP000790787"/>
    </source>
</evidence>
<dbReference type="OrthoDB" id="1277173at2759"/>
<proteinExistence type="predicted"/>
<dbReference type="InterPro" id="IPR032675">
    <property type="entry name" value="LRR_dom_sf"/>
</dbReference>
<dbReference type="SMART" id="SM00256">
    <property type="entry name" value="FBOX"/>
    <property type="match status" value="1"/>
</dbReference>
<sequence length="548" mass="62320">MDDVMPFSIKRKRDLLIKKKKRKTDDVMPLNRCSKRQKNLFKCGIDNLPDELLIAILSCLTFQEAARTCILSQRWRYLWKYTTCSIQFYNEGTLEFEAAEKFINSVNEGLKLHQGESIEQFKVGFVYPSISYRPNKDTEFAIERQSKVNHDIDGWINFAMEKQVKVFELNMAAGPLDSTGLWRNYSIPHVQKLLSISGEVKLLKTLTTLKSFRFVNIRITQEVVEFLLSHCPLLEQVYISASKSLKRLKVAGSLTKLRSMEISNCDSLKTMKVHAPGLVSFTYIGRDIKVPFKKVPLLSELTIGGDYAGSFIFDAHKHSSYCRNLKKLKLKVSRKVVADISPIGELPSEHPQLYNLKELELDITIEEDDGLCFFTFLTKCSPQLSRLTIKLLFLPGPERCIDEYTEWNLLIKEVTKQRLMFSELSGCDRPLGSISPLREVQPGVIEALRQYLTEARAADRNAQEATKFCHKRLEVVKLVGFIGCSSDCNLALHLLRIARSLTKMIIDTEGHPKCASLMNKKAIRVCVEQLKANLPPGAELSTHGPGFT</sequence>
<gene>
    <name evidence="3" type="primary">LOC107804519</name>
</gene>